<dbReference type="InterPro" id="IPR052336">
    <property type="entry name" value="MlaD_Phospholipid_Transporter"/>
</dbReference>
<keyword evidence="1" id="KW-1133">Transmembrane helix</keyword>
<keyword evidence="1" id="KW-0472">Membrane</keyword>
<dbReference type="PANTHER" id="PTHR33371">
    <property type="entry name" value="INTERMEMBRANE PHOSPHOLIPID TRANSPORT SYSTEM BINDING PROTEIN MLAD-RELATED"/>
    <property type="match status" value="1"/>
</dbReference>
<sequence>MFDDGKDMRIKPAWWTAILLALIVGMILMTMALFTGAFRTFVPVTLTSDRSGLILESGGKVKMRGVQVGRIDSVTGTGRNVTVRLNIYPDAAVEIPENVGAQIKATTVFGAKYVDLIYPDNPSPQRLSAGTVLKSRNVSTEVNTVFDNLSKFIAKLDPMKLNATLTALADGVRGQGERIGQATVDANEVLLAINPRMDTVAADWRALKGFSDAYSAAAPDIMKILDSATVTSTTITDHAAQLNSALLNSIGFAQSGTNVLGRNADDLVHLMDTLVPTTDLLHKYDPTYTCTLQGAVWFLKNGGLDAMGGNGKSVILDAALLAGDDPYQYPENLPIVAAKGGPGGKPSCGSLPDPSKNFPVRQLVTNTGWGTGLDWRPNPGIGHPWLYNWFTVTKGMPQPPVDHHDGPPAIGPVPYLGAPPYGAPLYGPDGTPLYPPPPGS</sequence>
<dbReference type="Proteomes" id="UP000216063">
    <property type="component" value="Unassembled WGS sequence"/>
</dbReference>
<dbReference type="GO" id="GO:0051701">
    <property type="term" value="P:biological process involved in interaction with host"/>
    <property type="evidence" value="ECO:0007669"/>
    <property type="project" value="TreeGrafter"/>
</dbReference>
<dbReference type="InterPro" id="IPR003399">
    <property type="entry name" value="Mce/MlaD"/>
</dbReference>
<dbReference type="Pfam" id="PF02470">
    <property type="entry name" value="MlaD"/>
    <property type="match status" value="1"/>
</dbReference>
<evidence type="ECO:0000259" key="2">
    <source>
        <dbReference type="Pfam" id="PF02470"/>
    </source>
</evidence>
<keyword evidence="1" id="KW-0812">Transmembrane</keyword>
<dbReference type="GO" id="GO:0005576">
    <property type="term" value="C:extracellular region"/>
    <property type="evidence" value="ECO:0007669"/>
    <property type="project" value="TreeGrafter"/>
</dbReference>
<evidence type="ECO:0000259" key="3">
    <source>
        <dbReference type="Pfam" id="PF11887"/>
    </source>
</evidence>
<feature type="domain" description="Mammalian cell entry C-terminal" evidence="3">
    <location>
        <begin position="123"/>
        <end position="342"/>
    </location>
</feature>
<feature type="domain" description="Mce/MlaD" evidence="2">
    <location>
        <begin position="43"/>
        <end position="118"/>
    </location>
</feature>
<keyword evidence="5" id="KW-1185">Reference proteome</keyword>
<dbReference type="PANTHER" id="PTHR33371:SF19">
    <property type="entry name" value="MCE-FAMILY PROTEIN MCE4A"/>
    <property type="match status" value="1"/>
</dbReference>
<evidence type="ECO:0000256" key="1">
    <source>
        <dbReference type="SAM" id="Phobius"/>
    </source>
</evidence>
<accession>A0A255DKU2</accession>
<proteinExistence type="predicted"/>
<feature type="transmembrane region" description="Helical" evidence="1">
    <location>
        <begin position="12"/>
        <end position="38"/>
    </location>
</feature>
<comment type="caution">
    <text evidence="4">The sequence shown here is derived from an EMBL/GenBank/DDBJ whole genome shotgun (WGS) entry which is preliminary data.</text>
</comment>
<protein>
    <submittedName>
        <fullName evidence="4">MCE-family protein MCE3A</fullName>
    </submittedName>
</protein>
<dbReference type="AlphaFoldDB" id="A0A255DKU2"/>
<dbReference type="OrthoDB" id="3460188at2"/>
<dbReference type="EMBL" id="NOZR01000023">
    <property type="protein sequence ID" value="OYN76243.1"/>
    <property type="molecule type" value="Genomic_DNA"/>
</dbReference>
<name>A0A255DKU2_9MYCO</name>
<organism evidence="4 5">
    <name type="scientific">Mycolicibacterium sphagni</name>
    <dbReference type="NCBI Taxonomy" id="1786"/>
    <lineage>
        <taxon>Bacteria</taxon>
        <taxon>Bacillati</taxon>
        <taxon>Actinomycetota</taxon>
        <taxon>Actinomycetes</taxon>
        <taxon>Mycobacteriales</taxon>
        <taxon>Mycobacteriaceae</taxon>
        <taxon>Mycolicibacterium</taxon>
    </lineage>
</organism>
<dbReference type="InterPro" id="IPR005693">
    <property type="entry name" value="Mce"/>
</dbReference>
<reference evidence="4 5" key="1">
    <citation type="submission" date="2017-07" db="EMBL/GenBank/DDBJ databases">
        <title>The new phylogeny of genus Mycobacterium.</title>
        <authorList>
            <person name="Tortoli E."/>
            <person name="Trovato A."/>
            <person name="Cirillo D.M."/>
        </authorList>
    </citation>
    <scope>NUCLEOTIDE SEQUENCE [LARGE SCALE GENOMIC DNA]</scope>
    <source>
        <strain evidence="4 5">ATCC 33027</strain>
    </source>
</reference>
<gene>
    <name evidence="4" type="ORF">CG716_22935</name>
</gene>
<dbReference type="Pfam" id="PF11887">
    <property type="entry name" value="Mce4_CUP1"/>
    <property type="match status" value="1"/>
</dbReference>
<evidence type="ECO:0000313" key="5">
    <source>
        <dbReference type="Proteomes" id="UP000216063"/>
    </source>
</evidence>
<evidence type="ECO:0000313" key="4">
    <source>
        <dbReference type="EMBL" id="OYN76243.1"/>
    </source>
</evidence>
<dbReference type="NCBIfam" id="TIGR00996">
    <property type="entry name" value="Mtu_fam_mce"/>
    <property type="match status" value="1"/>
</dbReference>
<dbReference type="InterPro" id="IPR024516">
    <property type="entry name" value="Mce_C"/>
</dbReference>